<dbReference type="PRINTS" id="PR00723">
    <property type="entry name" value="SUBTILISIN"/>
</dbReference>
<dbReference type="PROSITE" id="PS00138">
    <property type="entry name" value="SUBTILASE_SER"/>
    <property type="match status" value="1"/>
</dbReference>
<feature type="active site" description="Charge relay system" evidence="5">
    <location>
        <position position="191"/>
    </location>
</feature>
<dbReference type="InterPro" id="IPR023827">
    <property type="entry name" value="Peptidase_S8_Asp-AS"/>
</dbReference>
<proteinExistence type="inferred from homology"/>
<evidence type="ECO:0000256" key="5">
    <source>
        <dbReference type="PROSITE-ProRule" id="PRU01240"/>
    </source>
</evidence>
<reference evidence="9 10" key="1">
    <citation type="submission" date="2020-08" db="EMBL/GenBank/DDBJ databases">
        <title>Genomic Encyclopedia of Type Strains, Phase IV (KMG-IV): sequencing the most valuable type-strain genomes for metagenomic binning, comparative biology and taxonomic classification.</title>
        <authorList>
            <person name="Goeker M."/>
        </authorList>
    </citation>
    <scope>NUCLEOTIDE SEQUENCE [LARGE SCALE GENOMIC DNA]</scope>
    <source>
        <strain evidence="9 10">DSM 12706</strain>
    </source>
</reference>
<dbReference type="InterPro" id="IPR036852">
    <property type="entry name" value="Peptidase_S8/S53_dom_sf"/>
</dbReference>
<dbReference type="GO" id="GO:0006508">
    <property type="term" value="P:proteolysis"/>
    <property type="evidence" value="ECO:0007669"/>
    <property type="project" value="UniProtKB-KW"/>
</dbReference>
<keyword evidence="2 5" id="KW-0645">Protease</keyword>
<dbReference type="InterPro" id="IPR015500">
    <property type="entry name" value="Peptidase_S8_subtilisin-rel"/>
</dbReference>
<evidence type="ECO:0000256" key="6">
    <source>
        <dbReference type="RuleBase" id="RU003355"/>
    </source>
</evidence>
<feature type="region of interest" description="Disordered" evidence="7">
    <location>
        <begin position="1"/>
        <end position="20"/>
    </location>
</feature>
<dbReference type="Pfam" id="PF00082">
    <property type="entry name" value="Peptidase_S8"/>
    <property type="match status" value="1"/>
</dbReference>
<dbReference type="InterPro" id="IPR050131">
    <property type="entry name" value="Peptidase_S8_subtilisin-like"/>
</dbReference>
<feature type="domain" description="Peptidase S8/S53" evidence="8">
    <location>
        <begin position="182"/>
        <end position="433"/>
    </location>
</feature>
<dbReference type="InterPro" id="IPR000209">
    <property type="entry name" value="Peptidase_S8/S53_dom"/>
</dbReference>
<sequence>MASTENGNRRFPEPTPPQPTGRTLVLLHRGAEILQAQNRIENTLGLRAFDAREFAGSTTAMAEALSGGAAVILPRFSVAVLPEAAGAGARAQLSALAASDEVRQVRPEFFMFATSERAQRYHQWVRDGLVLLAEEATSVVVTSAEAPATLSLVSTSPAPFADNDQFTWGLQAIGADKSAYTGRGIRIAVLDTGLDLEHPDFKGRAIVSQSFVGGDAMDVHGHGTHTAGTIAGPKQSSIGRRYGVAPDVELYVGKVLSDNGSGREGDILNGMNWAIESKCAAISMSLGRGVRPGEKPDVLYEEVGAAALAEGCLIIAAAGNDSARDFGLIAPVNAPGNSTTVMAVAALDPKMRVAPFSCGSINPDGGHVDIAAPGVAVYSTAPRPQLSRILQGTSMACPHVAGLAALFAQSDSSLRGQKLWDALVQKARSLGNESDLGAGLAQAPDAGA</sequence>
<evidence type="ECO:0000313" key="9">
    <source>
        <dbReference type="EMBL" id="MBB5045776.1"/>
    </source>
</evidence>
<keyword evidence="3 5" id="KW-0378">Hydrolase</keyword>
<gene>
    <name evidence="9" type="ORF">HNR60_000511</name>
</gene>
<evidence type="ECO:0000256" key="1">
    <source>
        <dbReference type="ARBA" id="ARBA00011073"/>
    </source>
</evidence>
<dbReference type="InterPro" id="IPR023828">
    <property type="entry name" value="Peptidase_S8_Ser-AS"/>
</dbReference>
<dbReference type="SUPFAM" id="SSF52743">
    <property type="entry name" value="Subtilisin-like"/>
    <property type="match status" value="1"/>
</dbReference>
<dbReference type="RefSeq" id="WP_184253963.1">
    <property type="nucleotide sequence ID" value="NZ_JACHIH010000002.1"/>
</dbReference>
<feature type="active site" description="Charge relay system" evidence="5">
    <location>
        <position position="222"/>
    </location>
</feature>
<dbReference type="GO" id="GO:0004252">
    <property type="term" value="F:serine-type endopeptidase activity"/>
    <property type="evidence" value="ECO:0007669"/>
    <property type="project" value="UniProtKB-UniRule"/>
</dbReference>
<dbReference type="Proteomes" id="UP000542353">
    <property type="component" value="Unassembled WGS sequence"/>
</dbReference>
<name>A0A7W7Z0L3_9BRAD</name>
<protein>
    <submittedName>
        <fullName evidence="9">Subtilisin family serine protease</fullName>
    </submittedName>
</protein>
<accession>A0A7W7Z0L3</accession>
<dbReference type="PROSITE" id="PS00136">
    <property type="entry name" value="SUBTILASE_ASP"/>
    <property type="match status" value="1"/>
</dbReference>
<dbReference type="Gene3D" id="3.40.50.200">
    <property type="entry name" value="Peptidase S8/S53 domain"/>
    <property type="match status" value="1"/>
</dbReference>
<evidence type="ECO:0000313" key="10">
    <source>
        <dbReference type="Proteomes" id="UP000542353"/>
    </source>
</evidence>
<dbReference type="EMBL" id="JACHIH010000002">
    <property type="protein sequence ID" value="MBB5045776.1"/>
    <property type="molecule type" value="Genomic_DNA"/>
</dbReference>
<evidence type="ECO:0000256" key="7">
    <source>
        <dbReference type="SAM" id="MobiDB-lite"/>
    </source>
</evidence>
<evidence type="ECO:0000256" key="3">
    <source>
        <dbReference type="ARBA" id="ARBA00022801"/>
    </source>
</evidence>
<comment type="caution">
    <text evidence="9">The sequence shown here is derived from an EMBL/GenBank/DDBJ whole genome shotgun (WGS) entry which is preliminary data.</text>
</comment>
<dbReference type="PANTHER" id="PTHR43806:SF11">
    <property type="entry name" value="CEREVISIN-RELATED"/>
    <property type="match status" value="1"/>
</dbReference>
<feature type="active site" description="Charge relay system" evidence="5">
    <location>
        <position position="394"/>
    </location>
</feature>
<comment type="similarity">
    <text evidence="1 5 6">Belongs to the peptidase S8 family.</text>
</comment>
<evidence type="ECO:0000256" key="4">
    <source>
        <dbReference type="ARBA" id="ARBA00022825"/>
    </source>
</evidence>
<dbReference type="PROSITE" id="PS51892">
    <property type="entry name" value="SUBTILASE"/>
    <property type="match status" value="1"/>
</dbReference>
<dbReference type="PANTHER" id="PTHR43806">
    <property type="entry name" value="PEPTIDASE S8"/>
    <property type="match status" value="1"/>
</dbReference>
<dbReference type="AlphaFoldDB" id="A0A7W7Z0L3"/>
<evidence type="ECO:0000259" key="8">
    <source>
        <dbReference type="Pfam" id="PF00082"/>
    </source>
</evidence>
<keyword evidence="4 5" id="KW-0720">Serine protease</keyword>
<evidence type="ECO:0000256" key="2">
    <source>
        <dbReference type="ARBA" id="ARBA00022670"/>
    </source>
</evidence>
<organism evidence="9 10">
    <name type="scientific">Rhodopseudomonas rhenobacensis</name>
    <dbReference type="NCBI Taxonomy" id="87461"/>
    <lineage>
        <taxon>Bacteria</taxon>
        <taxon>Pseudomonadati</taxon>
        <taxon>Pseudomonadota</taxon>
        <taxon>Alphaproteobacteria</taxon>
        <taxon>Hyphomicrobiales</taxon>
        <taxon>Nitrobacteraceae</taxon>
        <taxon>Rhodopseudomonas</taxon>
    </lineage>
</organism>
<keyword evidence="10" id="KW-1185">Reference proteome</keyword>